<keyword evidence="3" id="KW-1185">Reference proteome</keyword>
<dbReference type="AlphaFoldDB" id="A0A6A5TX76"/>
<dbReference type="EMBL" id="ML976995">
    <property type="protein sequence ID" value="KAF1955306.1"/>
    <property type="molecule type" value="Genomic_DNA"/>
</dbReference>
<keyword evidence="1" id="KW-1133">Transmembrane helix</keyword>
<keyword evidence="1" id="KW-0812">Transmembrane</keyword>
<dbReference type="Proteomes" id="UP000800035">
    <property type="component" value="Unassembled WGS sequence"/>
</dbReference>
<evidence type="ECO:0000313" key="3">
    <source>
        <dbReference type="Proteomes" id="UP000800035"/>
    </source>
</evidence>
<sequence>MSSASKMAALHIGNGTFLNGTHATGVIFQCASSLLMCPSDRVRVNNTIKNSYTCIQSKDFTCSSYKRNCDCPNLEPDPDIAGIGVVLSFALVALVTLILYLFCVFLSMINTTSLNPVDRWLRERVTKSMSHRISDERKEVWVKSLIKVLLGLSDQQLITCLAILIVAIVKLANGSLTMYHFSICSNLAWFSHGVHTMTLGVLSSYFRRRVKFPERATTLGQLPDESGTGKVKRRRLPLMNGLRMVLMSICAVLLIFCLVLQGYRSWYDVLACPADCARKDLIGNYGGSSGATSTAMIILLLVSHPFDIMDLTNTGVKILRDVRFQHMKKLDGKLRLNAPPDSKPAKSYAALRKVATYGWWWVRSIMFATLLNISWFALGISTLMSDRALGHAIMESQKVENKELEWGFGQLVPLIFCVLPFIAAGESYRDERLAQLGEGEECDEEFSESDEQVEMILGSGALQSEPATIDPCNASVLSNETESSTLPVGSSSAVREPHSLLDGDHAAALRRSTFPIDRLERT</sequence>
<dbReference type="PANTHER" id="PTHR37577">
    <property type="entry name" value="INTEGRAL MEMBRANE PROTEIN"/>
    <property type="match status" value="1"/>
</dbReference>
<reference evidence="2" key="1">
    <citation type="journal article" date="2020" name="Stud. Mycol.">
        <title>101 Dothideomycetes genomes: a test case for predicting lifestyles and emergence of pathogens.</title>
        <authorList>
            <person name="Haridas S."/>
            <person name="Albert R."/>
            <person name="Binder M."/>
            <person name="Bloem J."/>
            <person name="Labutti K."/>
            <person name="Salamov A."/>
            <person name="Andreopoulos B."/>
            <person name="Baker S."/>
            <person name="Barry K."/>
            <person name="Bills G."/>
            <person name="Bluhm B."/>
            <person name="Cannon C."/>
            <person name="Castanera R."/>
            <person name="Culley D."/>
            <person name="Daum C."/>
            <person name="Ezra D."/>
            <person name="Gonzalez J."/>
            <person name="Henrissat B."/>
            <person name="Kuo A."/>
            <person name="Liang C."/>
            <person name="Lipzen A."/>
            <person name="Lutzoni F."/>
            <person name="Magnuson J."/>
            <person name="Mondo S."/>
            <person name="Nolan M."/>
            <person name="Ohm R."/>
            <person name="Pangilinan J."/>
            <person name="Park H.-J."/>
            <person name="Ramirez L."/>
            <person name="Alfaro M."/>
            <person name="Sun H."/>
            <person name="Tritt A."/>
            <person name="Yoshinaga Y."/>
            <person name="Zwiers L.-H."/>
            <person name="Turgeon B."/>
            <person name="Goodwin S."/>
            <person name="Spatafora J."/>
            <person name="Crous P."/>
            <person name="Grigoriev I."/>
        </authorList>
    </citation>
    <scope>NUCLEOTIDE SEQUENCE</scope>
    <source>
        <strain evidence="2">CBS 675.92</strain>
    </source>
</reference>
<feature type="transmembrane region" description="Helical" evidence="1">
    <location>
        <begin position="187"/>
        <end position="206"/>
    </location>
</feature>
<keyword evidence="1" id="KW-0472">Membrane</keyword>
<accession>A0A6A5TX76</accession>
<evidence type="ECO:0000313" key="2">
    <source>
        <dbReference type="EMBL" id="KAF1955306.1"/>
    </source>
</evidence>
<feature type="transmembrane region" description="Helical" evidence="1">
    <location>
        <begin position="80"/>
        <end position="109"/>
    </location>
</feature>
<feature type="transmembrane region" description="Helical" evidence="1">
    <location>
        <begin position="282"/>
        <end position="302"/>
    </location>
</feature>
<feature type="transmembrane region" description="Helical" evidence="1">
    <location>
        <begin position="157"/>
        <end position="181"/>
    </location>
</feature>
<dbReference type="InterPro" id="IPR053018">
    <property type="entry name" value="Elsinochrome_Biosynth-Asso"/>
</dbReference>
<protein>
    <submittedName>
        <fullName evidence="2">Uncharacterized protein</fullName>
    </submittedName>
</protein>
<feature type="transmembrane region" description="Helical" evidence="1">
    <location>
        <begin position="360"/>
        <end position="384"/>
    </location>
</feature>
<organism evidence="2 3">
    <name type="scientific">Byssothecium circinans</name>
    <dbReference type="NCBI Taxonomy" id="147558"/>
    <lineage>
        <taxon>Eukaryota</taxon>
        <taxon>Fungi</taxon>
        <taxon>Dikarya</taxon>
        <taxon>Ascomycota</taxon>
        <taxon>Pezizomycotina</taxon>
        <taxon>Dothideomycetes</taxon>
        <taxon>Pleosporomycetidae</taxon>
        <taxon>Pleosporales</taxon>
        <taxon>Massarineae</taxon>
        <taxon>Massarinaceae</taxon>
        <taxon>Byssothecium</taxon>
    </lineage>
</organism>
<feature type="transmembrane region" description="Helical" evidence="1">
    <location>
        <begin position="242"/>
        <end position="262"/>
    </location>
</feature>
<dbReference type="OrthoDB" id="5427664at2759"/>
<gene>
    <name evidence="2" type="ORF">CC80DRAFT_536280</name>
</gene>
<feature type="transmembrane region" description="Helical" evidence="1">
    <location>
        <begin position="404"/>
        <end position="423"/>
    </location>
</feature>
<evidence type="ECO:0000256" key="1">
    <source>
        <dbReference type="SAM" id="Phobius"/>
    </source>
</evidence>
<proteinExistence type="predicted"/>
<dbReference type="PANTHER" id="PTHR37577:SF1">
    <property type="entry name" value="INTEGRAL MEMBRANE PROTEIN"/>
    <property type="match status" value="1"/>
</dbReference>
<name>A0A6A5TX76_9PLEO</name>